<dbReference type="Proteomes" id="UP001153269">
    <property type="component" value="Unassembled WGS sequence"/>
</dbReference>
<proteinExistence type="predicted"/>
<dbReference type="AlphaFoldDB" id="A0A9N7Z3J4"/>
<evidence type="ECO:0000313" key="1">
    <source>
        <dbReference type="EMBL" id="CAB1447561.1"/>
    </source>
</evidence>
<evidence type="ECO:0000313" key="2">
    <source>
        <dbReference type="Proteomes" id="UP001153269"/>
    </source>
</evidence>
<dbReference type="EMBL" id="CADEAL010003951">
    <property type="protein sequence ID" value="CAB1447561.1"/>
    <property type="molecule type" value="Genomic_DNA"/>
</dbReference>
<gene>
    <name evidence="1" type="ORF">PLEPLA_LOCUS35244</name>
</gene>
<protein>
    <submittedName>
        <fullName evidence="1">Uncharacterized protein</fullName>
    </submittedName>
</protein>
<keyword evidence="2" id="KW-1185">Reference proteome</keyword>
<sequence>MCSPVGDTSLPPLLSLVISLKLLPCSLHPPLTFLRPSLCLDHTTTPVVPPPTKGGRGRFFIPFQIWLGEGSIHHLPVAHPNEAIVCLPNGTWAPSVIGRPMHRHTAFTLPARIPRQRGDHVRPYTLRVFGQEKACHCLLARAPQCGSDGESRQLELCSAASLTGALHGSCINYIAMARRLVANPAGDGLSSLIGVLTKMRGPLGVIRRWQLS</sequence>
<organism evidence="1 2">
    <name type="scientific">Pleuronectes platessa</name>
    <name type="common">European plaice</name>
    <dbReference type="NCBI Taxonomy" id="8262"/>
    <lineage>
        <taxon>Eukaryota</taxon>
        <taxon>Metazoa</taxon>
        <taxon>Chordata</taxon>
        <taxon>Craniata</taxon>
        <taxon>Vertebrata</taxon>
        <taxon>Euteleostomi</taxon>
        <taxon>Actinopterygii</taxon>
        <taxon>Neopterygii</taxon>
        <taxon>Teleostei</taxon>
        <taxon>Neoteleostei</taxon>
        <taxon>Acanthomorphata</taxon>
        <taxon>Carangaria</taxon>
        <taxon>Pleuronectiformes</taxon>
        <taxon>Pleuronectoidei</taxon>
        <taxon>Pleuronectidae</taxon>
        <taxon>Pleuronectes</taxon>
    </lineage>
</organism>
<comment type="caution">
    <text evidence="1">The sequence shown here is derived from an EMBL/GenBank/DDBJ whole genome shotgun (WGS) entry which is preliminary data.</text>
</comment>
<name>A0A9N7Z3J4_PLEPL</name>
<reference evidence="1" key="1">
    <citation type="submission" date="2020-03" db="EMBL/GenBank/DDBJ databases">
        <authorList>
            <person name="Weist P."/>
        </authorList>
    </citation>
    <scope>NUCLEOTIDE SEQUENCE</scope>
</reference>
<accession>A0A9N7Z3J4</accession>